<comment type="caution">
    <text evidence="10">The sequence shown here is derived from an EMBL/GenBank/DDBJ whole genome shotgun (WGS) entry which is preliminary data.</text>
</comment>
<dbReference type="PANTHER" id="PTHR33254:SF4">
    <property type="entry name" value="4-HYDROXY-4-METHYL-2-OXOGLUTARATE ALDOLASE 3-RELATED"/>
    <property type="match status" value="1"/>
</dbReference>
<gene>
    <name evidence="10" type="ORF">KI387_000871</name>
</gene>
<proteinExistence type="inferred from homology"/>
<sequence length="186" mass="19703">LPKQACGGYIQRECTSSLQVMAISDLCDVYAEQVRDGKVRVLPPGMFQIYGSRRAFSGSIATVKVLEDNVMVREMLEEDGQGRVLVVDGGANLPCALLGGNLVVLAHTNGWSGIVLNGNVRDVDEINNCDIGVRALAAHPVKSSKNKKACGEKNGVLTIGGTAIIAGEWCYADSDGIIISPSRLSI</sequence>
<dbReference type="CDD" id="cd16841">
    <property type="entry name" value="RraA_family"/>
    <property type="match status" value="1"/>
</dbReference>
<dbReference type="GO" id="GO:0051252">
    <property type="term" value="P:regulation of RNA metabolic process"/>
    <property type="evidence" value="ECO:0007669"/>
    <property type="project" value="InterPro"/>
</dbReference>
<comment type="subunit">
    <text evidence="3 9">Homotrimer.</text>
</comment>
<comment type="cofactor">
    <cofactor evidence="8">
        <name>Mg(2+)</name>
        <dbReference type="ChEBI" id="CHEBI:18420"/>
    </cofactor>
</comment>
<comment type="similarity">
    <text evidence="2 9">Belongs to the class II aldolase/RraA-like family.</text>
</comment>
<comment type="function">
    <text evidence="6 9">Catalyzes the aldol cleavage of 4-hydroxy-4-methyl-2-oxoglutarate (HMG) into 2 molecules of pyruvate. Also contains a secondary oxaloacetate (OAA) decarboxylase activity due to the common pyruvate enolate transition state formed following C-C bond cleavage in the retro-aldol and decarboxylation reactions.</text>
</comment>
<evidence type="ECO:0000256" key="4">
    <source>
        <dbReference type="ARBA" id="ARBA00022723"/>
    </source>
</evidence>
<evidence type="ECO:0000256" key="1">
    <source>
        <dbReference type="ARBA" id="ARBA00001342"/>
    </source>
</evidence>
<evidence type="ECO:0000256" key="7">
    <source>
        <dbReference type="ARBA" id="ARBA00047973"/>
    </source>
</evidence>
<dbReference type="GO" id="GO:0046872">
    <property type="term" value="F:metal ion binding"/>
    <property type="evidence" value="ECO:0007669"/>
    <property type="project" value="UniProtKB-KW"/>
</dbReference>
<keyword evidence="11" id="KW-1185">Reference proteome</keyword>
<name>A0AA38GTV6_TAXCH</name>
<feature type="binding site" evidence="8">
    <location>
        <begin position="99"/>
        <end position="102"/>
    </location>
    <ligand>
        <name>substrate</name>
    </ligand>
</feature>
<accession>A0AA38GTV6</accession>
<evidence type="ECO:0000256" key="3">
    <source>
        <dbReference type="ARBA" id="ARBA00011233"/>
    </source>
</evidence>
<dbReference type="GO" id="GO:0008948">
    <property type="term" value="F:oxaloacetate decarboxylase activity"/>
    <property type="evidence" value="ECO:0007669"/>
    <property type="project" value="UniProtKB-EC"/>
</dbReference>
<feature type="non-terminal residue" evidence="10">
    <location>
        <position position="1"/>
    </location>
</feature>
<dbReference type="InterPro" id="IPR036704">
    <property type="entry name" value="RraA/RraA-like_sf"/>
</dbReference>
<dbReference type="OMA" id="RIAHGEW"/>
<dbReference type="GO" id="GO:0047443">
    <property type="term" value="F:4-hydroxy-4-methyl-2-oxoglutarate aldolase activity"/>
    <property type="evidence" value="ECO:0007669"/>
    <property type="project" value="UniProtKB-EC"/>
</dbReference>
<feature type="binding site" evidence="8">
    <location>
        <position position="121"/>
    </location>
    <ligand>
        <name>substrate</name>
    </ligand>
</feature>
<dbReference type="AlphaFoldDB" id="A0AA38GTV6"/>
<evidence type="ECO:0000256" key="6">
    <source>
        <dbReference type="ARBA" id="ARBA00025046"/>
    </source>
</evidence>
<evidence type="ECO:0000256" key="9">
    <source>
        <dbReference type="RuleBase" id="RU004338"/>
    </source>
</evidence>
<protein>
    <recommendedName>
        <fullName evidence="9">4-hydroxy-4-methyl-2-oxoglutarate aldolase</fullName>
        <shortName evidence="9">HMG aldolase</shortName>
        <ecNumber evidence="9">4.1.1.112</ecNumber>
        <ecNumber evidence="9">4.1.3.17</ecNumber>
    </recommendedName>
    <alternativeName>
        <fullName evidence="9">Oxaloacetate decarboxylase</fullName>
    </alternativeName>
</protein>
<evidence type="ECO:0000313" key="11">
    <source>
        <dbReference type="Proteomes" id="UP000824469"/>
    </source>
</evidence>
<comment type="cofactor">
    <cofactor evidence="9">
        <name>a divalent metal cation</name>
        <dbReference type="ChEBI" id="CHEBI:60240"/>
    </cofactor>
</comment>
<dbReference type="EC" id="4.1.1.112" evidence="9"/>
<feature type="binding site" evidence="8">
    <location>
        <position position="122"/>
    </location>
    <ligand>
        <name>Mg(2+)</name>
        <dbReference type="ChEBI" id="CHEBI:18420"/>
    </ligand>
</feature>
<dbReference type="EMBL" id="JAHRHJ020000001">
    <property type="protein sequence ID" value="KAH9328763.1"/>
    <property type="molecule type" value="Genomic_DNA"/>
</dbReference>
<dbReference type="PANTHER" id="PTHR33254">
    <property type="entry name" value="4-HYDROXY-4-METHYL-2-OXOGLUTARATE ALDOLASE 3-RELATED"/>
    <property type="match status" value="1"/>
</dbReference>
<comment type="catalytic activity">
    <reaction evidence="1 9">
        <text>4-hydroxy-4-methyl-2-oxoglutarate = 2 pyruvate</text>
        <dbReference type="Rhea" id="RHEA:22748"/>
        <dbReference type="ChEBI" id="CHEBI:15361"/>
        <dbReference type="ChEBI" id="CHEBI:58276"/>
        <dbReference type="EC" id="4.1.3.17"/>
    </reaction>
</comment>
<evidence type="ECO:0000256" key="8">
    <source>
        <dbReference type="PIRSR" id="PIRSR605493-1"/>
    </source>
</evidence>
<dbReference type="InterPro" id="IPR005493">
    <property type="entry name" value="RraA/RraA-like"/>
</dbReference>
<keyword evidence="5 9" id="KW-0456">Lyase</keyword>
<dbReference type="Proteomes" id="UP000824469">
    <property type="component" value="Unassembled WGS sequence"/>
</dbReference>
<dbReference type="GO" id="GO:0008428">
    <property type="term" value="F:ribonuclease inhibitor activity"/>
    <property type="evidence" value="ECO:0007669"/>
    <property type="project" value="InterPro"/>
</dbReference>
<dbReference type="InterPro" id="IPR010203">
    <property type="entry name" value="RraA"/>
</dbReference>
<evidence type="ECO:0000256" key="2">
    <source>
        <dbReference type="ARBA" id="ARBA00008621"/>
    </source>
</evidence>
<evidence type="ECO:0000256" key="5">
    <source>
        <dbReference type="ARBA" id="ARBA00023239"/>
    </source>
</evidence>
<keyword evidence="4 8" id="KW-0479">Metal-binding</keyword>
<organism evidence="10 11">
    <name type="scientific">Taxus chinensis</name>
    <name type="common">Chinese yew</name>
    <name type="synonym">Taxus wallichiana var. chinensis</name>
    <dbReference type="NCBI Taxonomy" id="29808"/>
    <lineage>
        <taxon>Eukaryota</taxon>
        <taxon>Viridiplantae</taxon>
        <taxon>Streptophyta</taxon>
        <taxon>Embryophyta</taxon>
        <taxon>Tracheophyta</taxon>
        <taxon>Spermatophyta</taxon>
        <taxon>Pinopsida</taxon>
        <taxon>Pinidae</taxon>
        <taxon>Conifers II</taxon>
        <taxon>Cupressales</taxon>
        <taxon>Taxaceae</taxon>
        <taxon>Taxus</taxon>
    </lineage>
</organism>
<dbReference type="NCBIfam" id="NF006875">
    <property type="entry name" value="PRK09372.1"/>
    <property type="match status" value="1"/>
</dbReference>
<dbReference type="NCBIfam" id="TIGR01935">
    <property type="entry name" value="NOT-MenG"/>
    <property type="match status" value="1"/>
</dbReference>
<comment type="catalytic activity">
    <reaction evidence="7 9">
        <text>oxaloacetate + H(+) = pyruvate + CO2</text>
        <dbReference type="Rhea" id="RHEA:15641"/>
        <dbReference type="ChEBI" id="CHEBI:15361"/>
        <dbReference type="ChEBI" id="CHEBI:15378"/>
        <dbReference type="ChEBI" id="CHEBI:16452"/>
        <dbReference type="ChEBI" id="CHEBI:16526"/>
        <dbReference type="EC" id="4.1.1.112"/>
    </reaction>
</comment>
<keyword evidence="8" id="KW-0460">Magnesium</keyword>
<dbReference type="Gene3D" id="3.50.30.40">
    <property type="entry name" value="Ribonuclease E inhibitor RraA/RraA-like"/>
    <property type="match status" value="1"/>
</dbReference>
<dbReference type="Pfam" id="PF03737">
    <property type="entry name" value="RraA-like"/>
    <property type="match status" value="1"/>
</dbReference>
<dbReference type="SUPFAM" id="SSF89562">
    <property type="entry name" value="RraA-like"/>
    <property type="match status" value="1"/>
</dbReference>
<evidence type="ECO:0000313" key="10">
    <source>
        <dbReference type="EMBL" id="KAH9328763.1"/>
    </source>
</evidence>
<reference evidence="10 11" key="1">
    <citation type="journal article" date="2021" name="Nat. Plants">
        <title>The Taxus genome provides insights into paclitaxel biosynthesis.</title>
        <authorList>
            <person name="Xiong X."/>
            <person name="Gou J."/>
            <person name="Liao Q."/>
            <person name="Li Y."/>
            <person name="Zhou Q."/>
            <person name="Bi G."/>
            <person name="Li C."/>
            <person name="Du R."/>
            <person name="Wang X."/>
            <person name="Sun T."/>
            <person name="Guo L."/>
            <person name="Liang H."/>
            <person name="Lu P."/>
            <person name="Wu Y."/>
            <person name="Zhang Z."/>
            <person name="Ro D.K."/>
            <person name="Shang Y."/>
            <person name="Huang S."/>
            <person name="Yan J."/>
        </authorList>
    </citation>
    <scope>NUCLEOTIDE SEQUENCE [LARGE SCALE GENOMIC DNA]</scope>
    <source>
        <strain evidence="10">Ta-2019</strain>
    </source>
</reference>
<dbReference type="EC" id="4.1.3.17" evidence="9"/>